<dbReference type="Proteomes" id="UP000748756">
    <property type="component" value="Unassembled WGS sequence"/>
</dbReference>
<proteinExistence type="predicted"/>
<reference evidence="1" key="1">
    <citation type="journal article" date="2020" name="Fungal Divers.">
        <title>Resolving the Mortierellaceae phylogeny through synthesis of multi-gene phylogenetics and phylogenomics.</title>
        <authorList>
            <person name="Vandepol N."/>
            <person name="Liber J."/>
            <person name="Desiro A."/>
            <person name="Na H."/>
            <person name="Kennedy M."/>
            <person name="Barry K."/>
            <person name="Grigoriev I.V."/>
            <person name="Miller A.N."/>
            <person name="O'Donnell K."/>
            <person name="Stajich J.E."/>
            <person name="Bonito G."/>
        </authorList>
    </citation>
    <scope>NUCLEOTIDE SEQUENCE</scope>
    <source>
        <strain evidence="1">NRRL 6426</strain>
    </source>
</reference>
<gene>
    <name evidence="1" type="ORF">BG015_004389</name>
</gene>
<evidence type="ECO:0000313" key="1">
    <source>
        <dbReference type="EMBL" id="KAF9152958.1"/>
    </source>
</evidence>
<evidence type="ECO:0000313" key="2">
    <source>
        <dbReference type="Proteomes" id="UP000748756"/>
    </source>
</evidence>
<keyword evidence="2" id="KW-1185">Reference proteome</keyword>
<dbReference type="AlphaFoldDB" id="A0A9P5S1L4"/>
<dbReference type="EMBL" id="JAAAUQ010000208">
    <property type="protein sequence ID" value="KAF9152958.1"/>
    <property type="molecule type" value="Genomic_DNA"/>
</dbReference>
<sequence length="293" mass="32966">MLLCLSMRRIMTDFGPEALFPSHLNLLTLTFDYTITTSQLRAILVVFPVLRSLSIQRTLQPFSALDRLEVLGAWLMVGPEISEEDDPGYEFMPFPLTMIICPGCTQFAANSLALWFHFVIRLDLGGITTKVLVAITTTCGELEHARFELKEKYSQELCLFLAACSRPKECLRYGHVAGLSILRREGRSIPKTLTEEMALEQLENSYSIQKLVHAKLARHKSLLEIKFGPGRNPDACCATATLMEPTLSCERDLILRGFNFSWASGFGQVVSLLKLQLIEISGTFAVFTMWGYR</sequence>
<dbReference type="OrthoDB" id="2446972at2759"/>
<protein>
    <submittedName>
        <fullName evidence="1">Uncharacterized protein</fullName>
    </submittedName>
</protein>
<organism evidence="1 2">
    <name type="scientific">Linnemannia schmuckeri</name>
    <dbReference type="NCBI Taxonomy" id="64567"/>
    <lineage>
        <taxon>Eukaryota</taxon>
        <taxon>Fungi</taxon>
        <taxon>Fungi incertae sedis</taxon>
        <taxon>Mucoromycota</taxon>
        <taxon>Mortierellomycotina</taxon>
        <taxon>Mortierellomycetes</taxon>
        <taxon>Mortierellales</taxon>
        <taxon>Mortierellaceae</taxon>
        <taxon>Linnemannia</taxon>
    </lineage>
</organism>
<comment type="caution">
    <text evidence="1">The sequence shown here is derived from an EMBL/GenBank/DDBJ whole genome shotgun (WGS) entry which is preliminary data.</text>
</comment>
<name>A0A9P5S1L4_9FUNG</name>
<accession>A0A9P5S1L4</accession>